<dbReference type="AlphaFoldDB" id="A0A3M7QDL4"/>
<accession>A0A3M7QDL4</accession>
<reference evidence="1 2" key="1">
    <citation type="journal article" date="2018" name="Sci. Rep.">
        <title>Genomic signatures of local adaptation to the degree of environmental predictability in rotifers.</title>
        <authorList>
            <person name="Franch-Gras L."/>
            <person name="Hahn C."/>
            <person name="Garcia-Roger E.M."/>
            <person name="Carmona M.J."/>
            <person name="Serra M."/>
            <person name="Gomez A."/>
        </authorList>
    </citation>
    <scope>NUCLEOTIDE SEQUENCE [LARGE SCALE GENOMIC DNA]</scope>
    <source>
        <strain evidence="1">HYR1</strain>
    </source>
</reference>
<evidence type="ECO:0000313" key="2">
    <source>
        <dbReference type="Proteomes" id="UP000276133"/>
    </source>
</evidence>
<name>A0A3M7QDL4_BRAPC</name>
<dbReference type="EMBL" id="REGN01006566">
    <property type="protein sequence ID" value="RNA09025.1"/>
    <property type="molecule type" value="Genomic_DNA"/>
</dbReference>
<keyword evidence="2" id="KW-1185">Reference proteome</keyword>
<organism evidence="1 2">
    <name type="scientific">Brachionus plicatilis</name>
    <name type="common">Marine rotifer</name>
    <name type="synonym">Brachionus muelleri</name>
    <dbReference type="NCBI Taxonomy" id="10195"/>
    <lineage>
        <taxon>Eukaryota</taxon>
        <taxon>Metazoa</taxon>
        <taxon>Spiralia</taxon>
        <taxon>Gnathifera</taxon>
        <taxon>Rotifera</taxon>
        <taxon>Eurotatoria</taxon>
        <taxon>Monogononta</taxon>
        <taxon>Pseudotrocha</taxon>
        <taxon>Ploima</taxon>
        <taxon>Brachionidae</taxon>
        <taxon>Brachionus</taxon>
    </lineage>
</organism>
<dbReference type="Proteomes" id="UP000276133">
    <property type="component" value="Unassembled WGS sequence"/>
</dbReference>
<evidence type="ECO:0000313" key="1">
    <source>
        <dbReference type="EMBL" id="RNA09025.1"/>
    </source>
</evidence>
<gene>
    <name evidence="1" type="ORF">BpHYR1_023371</name>
</gene>
<proteinExistence type="predicted"/>
<sequence>MTTTSASSSDLIFVSCFVSGFGENSLSELIENLPFDFISNKVICFDIFKNIRTCLDSMKDTSLFSMLFKHLAERLNNVSTHFIDAKFFISYHFVLFLLPNFTKLEKISIDENILSKAFQL</sequence>
<protein>
    <submittedName>
        <fullName evidence="1">Uncharacterized protein</fullName>
    </submittedName>
</protein>
<comment type="caution">
    <text evidence="1">The sequence shown here is derived from an EMBL/GenBank/DDBJ whole genome shotgun (WGS) entry which is preliminary data.</text>
</comment>